<protein>
    <submittedName>
        <fullName evidence="2">Uncharacterized protein</fullName>
    </submittedName>
</protein>
<dbReference type="Proteomes" id="UP000265618">
    <property type="component" value="Unassembled WGS sequence"/>
</dbReference>
<dbReference type="EMBL" id="BDIP01008502">
    <property type="protein sequence ID" value="GIQ91875.1"/>
    <property type="molecule type" value="Genomic_DNA"/>
</dbReference>
<organism evidence="2 3">
    <name type="scientific">Kipferlia bialata</name>
    <dbReference type="NCBI Taxonomy" id="797122"/>
    <lineage>
        <taxon>Eukaryota</taxon>
        <taxon>Metamonada</taxon>
        <taxon>Carpediemonas-like organisms</taxon>
        <taxon>Kipferlia</taxon>
    </lineage>
</organism>
<feature type="non-terminal residue" evidence="2">
    <location>
        <position position="1"/>
    </location>
</feature>
<comment type="caution">
    <text evidence="2">The sequence shown here is derived from an EMBL/GenBank/DDBJ whole genome shotgun (WGS) entry which is preliminary data.</text>
</comment>
<evidence type="ECO:0000313" key="2">
    <source>
        <dbReference type="EMBL" id="GIQ91875.1"/>
    </source>
</evidence>
<feature type="compositionally biased region" description="Polar residues" evidence="1">
    <location>
        <begin position="55"/>
        <end position="78"/>
    </location>
</feature>
<feature type="region of interest" description="Disordered" evidence="1">
    <location>
        <begin position="154"/>
        <end position="178"/>
    </location>
</feature>
<evidence type="ECO:0000256" key="1">
    <source>
        <dbReference type="SAM" id="MobiDB-lite"/>
    </source>
</evidence>
<evidence type="ECO:0000313" key="3">
    <source>
        <dbReference type="Proteomes" id="UP000265618"/>
    </source>
</evidence>
<name>A0A9K3GRD4_9EUKA</name>
<reference evidence="2 3" key="1">
    <citation type="journal article" date="2018" name="PLoS ONE">
        <title>The draft genome of Kipferlia bialata reveals reductive genome evolution in fornicate parasites.</title>
        <authorList>
            <person name="Tanifuji G."/>
            <person name="Takabayashi S."/>
            <person name="Kume K."/>
            <person name="Takagi M."/>
            <person name="Nakayama T."/>
            <person name="Kamikawa R."/>
            <person name="Inagaki Y."/>
            <person name="Hashimoto T."/>
        </authorList>
    </citation>
    <scope>NUCLEOTIDE SEQUENCE [LARGE SCALE GENOMIC DNA]</scope>
    <source>
        <strain evidence="2">NY0173</strain>
    </source>
</reference>
<feature type="non-terminal residue" evidence="2">
    <location>
        <position position="178"/>
    </location>
</feature>
<accession>A0A9K3GRD4</accession>
<proteinExistence type="predicted"/>
<dbReference type="AlphaFoldDB" id="A0A9K3GRD4"/>
<sequence length="178" mass="18908">APLSLSAMPAWLSTAGDRERDTTAQDQTAPMFGEVSSMPSRRFSSDWQYGHGLAQAQTHTQSQGQGQRVSLQAQSQPPRQVGASMAPSVSMGALGDMGIGAISTMGSGQATMERERESPPLFMEAGPYALAPKMPTFGRNAAVVPRQYLDPSTSSVSSECAFGHPFRSVQRRTASGIE</sequence>
<gene>
    <name evidence="2" type="ORF">KIPB_015323</name>
</gene>
<keyword evidence="3" id="KW-1185">Reference proteome</keyword>
<feature type="region of interest" description="Disordered" evidence="1">
    <location>
        <begin position="1"/>
        <end position="86"/>
    </location>
</feature>